<evidence type="ECO:0000313" key="2">
    <source>
        <dbReference type="Proteomes" id="UP000050381"/>
    </source>
</evidence>
<proteinExistence type="predicted"/>
<dbReference type="AlphaFoldDB" id="A0A0P9PJM6"/>
<organism evidence="1 2">
    <name type="scientific">Pseudomonas syringae pv. castaneae</name>
    <dbReference type="NCBI Taxonomy" id="264450"/>
    <lineage>
        <taxon>Bacteria</taxon>
        <taxon>Pseudomonadati</taxon>
        <taxon>Pseudomonadota</taxon>
        <taxon>Gammaproteobacteria</taxon>
        <taxon>Pseudomonadales</taxon>
        <taxon>Pseudomonadaceae</taxon>
        <taxon>Pseudomonas</taxon>
        <taxon>Pseudomonas syringae</taxon>
    </lineage>
</organism>
<dbReference type="PATRIC" id="fig|264450.4.peg.6258"/>
<accession>A0A0P9PJM6</accession>
<comment type="caution">
    <text evidence="1">The sequence shown here is derived from an EMBL/GenBank/DDBJ whole genome shotgun (WGS) entry which is preliminary data.</text>
</comment>
<dbReference type="EMBL" id="LJQD01000040">
    <property type="protein sequence ID" value="KPW99804.1"/>
    <property type="molecule type" value="Genomic_DNA"/>
</dbReference>
<sequence length="110" mass="12247">MMTGIKPDQGVAMHQRQAGFFQFVERYPTAELRVHKHLNGKFSTVGIGLSKGYLDCAFLGVYHEDGSLKSEENLPWDFIEDHFGQNIETAKLLENLAILSVAKVGAPIKV</sequence>
<protein>
    <submittedName>
        <fullName evidence="1">Uncharacterized protein</fullName>
    </submittedName>
</protein>
<name>A0A0P9PJM6_PSESX</name>
<gene>
    <name evidence="1" type="ORF">ALO79_05302</name>
</gene>
<dbReference type="Proteomes" id="UP000050381">
    <property type="component" value="Unassembled WGS sequence"/>
</dbReference>
<evidence type="ECO:0000313" key="1">
    <source>
        <dbReference type="EMBL" id="KPW99804.1"/>
    </source>
</evidence>
<reference evidence="1 2" key="1">
    <citation type="submission" date="2015-09" db="EMBL/GenBank/DDBJ databases">
        <title>Genome announcement of multiple Pseudomonas syringae strains.</title>
        <authorList>
            <person name="Thakur S."/>
            <person name="Wang P.W."/>
            <person name="Gong Y."/>
            <person name="Weir B.S."/>
            <person name="Guttman D.S."/>
        </authorList>
    </citation>
    <scope>NUCLEOTIDE SEQUENCE [LARGE SCALE GENOMIC DNA]</scope>
    <source>
        <strain evidence="1 2">ICMP9419</strain>
    </source>
</reference>